<organism evidence="1">
    <name type="scientific">uncultured Caudovirales phage</name>
    <dbReference type="NCBI Taxonomy" id="2100421"/>
    <lineage>
        <taxon>Viruses</taxon>
        <taxon>Duplodnaviria</taxon>
        <taxon>Heunggongvirae</taxon>
        <taxon>Uroviricota</taxon>
        <taxon>Caudoviricetes</taxon>
        <taxon>Peduoviridae</taxon>
        <taxon>Maltschvirus</taxon>
        <taxon>Maltschvirus maltsch</taxon>
    </lineage>
</organism>
<sequence>MNIMVDPELSSNCKRHGGTAFIINCWECYAEFREDDVEIIEEDEE</sequence>
<name>A0A6J5RBL7_9CAUD</name>
<accession>A0A6J5RBL7</accession>
<evidence type="ECO:0000313" key="1">
    <source>
        <dbReference type="EMBL" id="CAB4194593.1"/>
    </source>
</evidence>
<dbReference type="EMBL" id="LR797213">
    <property type="protein sequence ID" value="CAB4194593.1"/>
    <property type="molecule type" value="Genomic_DNA"/>
</dbReference>
<proteinExistence type="predicted"/>
<protein>
    <submittedName>
        <fullName evidence="1">Uncharacterized protein</fullName>
    </submittedName>
</protein>
<reference evidence="1" key="1">
    <citation type="submission" date="2020-05" db="EMBL/GenBank/DDBJ databases">
        <authorList>
            <person name="Chiriac C."/>
            <person name="Salcher M."/>
            <person name="Ghai R."/>
            <person name="Kavagutti S V."/>
        </authorList>
    </citation>
    <scope>NUCLEOTIDE SEQUENCE</scope>
</reference>
<gene>
    <name evidence="1" type="ORF">UFOVP1264_48</name>
</gene>